<dbReference type="SUPFAM" id="SSF57756">
    <property type="entry name" value="Retrovirus zinc finger-like domains"/>
    <property type="match status" value="1"/>
</dbReference>
<dbReference type="eggNOG" id="KOG0017">
    <property type="taxonomic scope" value="Eukaryota"/>
</dbReference>
<evidence type="ECO:0000313" key="5">
    <source>
        <dbReference type="Proteomes" id="UP000189701"/>
    </source>
</evidence>
<protein>
    <submittedName>
        <fullName evidence="6">Uncharacterized protein LOC104227641</fullName>
    </submittedName>
</protein>
<dbReference type="Proteomes" id="UP000189701">
    <property type="component" value="Unplaced"/>
</dbReference>
<keyword evidence="1" id="KW-0862">Zinc</keyword>
<evidence type="ECO:0000256" key="2">
    <source>
        <dbReference type="SAM" id="Coils"/>
    </source>
</evidence>
<organism evidence="5 6">
    <name type="scientific">Nicotiana sylvestris</name>
    <name type="common">Wood tobacco</name>
    <name type="synonym">South American tobacco</name>
    <dbReference type="NCBI Taxonomy" id="4096"/>
    <lineage>
        <taxon>Eukaryota</taxon>
        <taxon>Viridiplantae</taxon>
        <taxon>Streptophyta</taxon>
        <taxon>Embryophyta</taxon>
        <taxon>Tracheophyta</taxon>
        <taxon>Spermatophyta</taxon>
        <taxon>Magnoliopsida</taxon>
        <taxon>eudicotyledons</taxon>
        <taxon>Gunneridae</taxon>
        <taxon>Pentapetalae</taxon>
        <taxon>asterids</taxon>
        <taxon>lamiids</taxon>
        <taxon>Solanales</taxon>
        <taxon>Solanaceae</taxon>
        <taxon>Nicotianoideae</taxon>
        <taxon>Nicotianeae</taxon>
        <taxon>Nicotiana</taxon>
    </lineage>
</organism>
<dbReference type="InterPro" id="IPR013103">
    <property type="entry name" value="RVT_2"/>
</dbReference>
<reference evidence="5" key="1">
    <citation type="journal article" date="2013" name="Genome Biol.">
        <title>Reference genomes and transcriptomes of Nicotiana sylvestris and Nicotiana tomentosiformis.</title>
        <authorList>
            <person name="Sierro N."/>
            <person name="Battey J.N."/>
            <person name="Ouadi S."/>
            <person name="Bovet L."/>
            <person name="Goepfert S."/>
            <person name="Bakaher N."/>
            <person name="Peitsch M.C."/>
            <person name="Ivanov N.V."/>
        </authorList>
    </citation>
    <scope>NUCLEOTIDE SEQUENCE [LARGE SCALE GENOMIC DNA]</scope>
</reference>
<dbReference type="RefSeq" id="XP_009778224.1">
    <property type="nucleotide sequence ID" value="XM_009779922.1"/>
</dbReference>
<keyword evidence="1" id="KW-0479">Metal-binding</keyword>
<keyword evidence="2" id="KW-0175">Coiled coil</keyword>
<evidence type="ECO:0000313" key="6">
    <source>
        <dbReference type="RefSeq" id="XP_009778224.1"/>
    </source>
</evidence>
<dbReference type="InterPro" id="IPR036875">
    <property type="entry name" value="Znf_CCHC_sf"/>
</dbReference>
<evidence type="ECO:0000256" key="3">
    <source>
        <dbReference type="SAM" id="MobiDB-lite"/>
    </source>
</evidence>
<evidence type="ECO:0000259" key="4">
    <source>
        <dbReference type="PROSITE" id="PS50158"/>
    </source>
</evidence>
<sequence length="316" mass="35658">MDALPDFEEGRSTYRPPRFQKMVSRNGGIPKKGSSSRNTKGYDCCHKCRKPGHFITDCPLHKQVHYKHNADKVGKRNLVPDRKFKRRDVADNIVKQALAVWGDSSSESEGDNEKEDTSMVAVESKATKYDFIFALMAKSDEDEEEDDDEILINDKDSLTVELGEAEQTRDDLVVVVVDLKETIKNLKKDKDALDEKIVNVDLKETIEVTEDETPADIEESGPSITTSKAENRVVDDNCYRSQAPHAWCERLSKFLLKNGFTKGKIDNTLFLKKRGSNLLIVQIYFEGIIFGATVDSQCEEFAKLMGSELEMSTMGN</sequence>
<accession>A0A1U7WU48</accession>
<proteinExistence type="predicted"/>
<dbReference type="Pfam" id="PF07727">
    <property type="entry name" value="RVT_2"/>
    <property type="match status" value="1"/>
</dbReference>
<feature type="coiled-coil region" evidence="2">
    <location>
        <begin position="176"/>
        <end position="203"/>
    </location>
</feature>
<dbReference type="PROSITE" id="PS50158">
    <property type="entry name" value="ZF_CCHC"/>
    <property type="match status" value="1"/>
</dbReference>
<feature type="region of interest" description="Disordered" evidence="3">
    <location>
        <begin position="1"/>
        <end position="40"/>
    </location>
</feature>
<gene>
    <name evidence="6" type="primary">LOC104227641</name>
</gene>
<dbReference type="Gene3D" id="4.10.60.10">
    <property type="entry name" value="Zinc finger, CCHC-type"/>
    <property type="match status" value="1"/>
</dbReference>
<reference evidence="6" key="2">
    <citation type="submission" date="2025-08" db="UniProtKB">
        <authorList>
            <consortium name="RefSeq"/>
        </authorList>
    </citation>
    <scope>IDENTIFICATION</scope>
    <source>
        <tissue evidence="6">Leaf</tissue>
    </source>
</reference>
<feature type="domain" description="CCHC-type" evidence="4">
    <location>
        <begin position="45"/>
        <end position="59"/>
    </location>
</feature>
<dbReference type="GO" id="GO:0008270">
    <property type="term" value="F:zinc ion binding"/>
    <property type="evidence" value="ECO:0007669"/>
    <property type="project" value="UniProtKB-KW"/>
</dbReference>
<dbReference type="GO" id="GO:0003676">
    <property type="term" value="F:nucleic acid binding"/>
    <property type="evidence" value="ECO:0007669"/>
    <property type="project" value="InterPro"/>
</dbReference>
<dbReference type="InterPro" id="IPR001878">
    <property type="entry name" value="Znf_CCHC"/>
</dbReference>
<dbReference type="AlphaFoldDB" id="A0A1U7WU48"/>
<name>A0A1U7WU48_NICSY</name>
<keyword evidence="1" id="KW-0863">Zinc-finger</keyword>
<evidence type="ECO:0000256" key="1">
    <source>
        <dbReference type="PROSITE-ProRule" id="PRU00047"/>
    </source>
</evidence>
<keyword evidence="5" id="KW-1185">Reference proteome</keyword>